<feature type="domain" description="GH16" evidence="3">
    <location>
        <begin position="44"/>
        <end position="302"/>
    </location>
</feature>
<dbReference type="Pfam" id="PF00722">
    <property type="entry name" value="Glyco_hydro_16"/>
    <property type="match status" value="1"/>
</dbReference>
<comment type="similarity">
    <text evidence="1">Belongs to the glycosyl hydrolase 16 family.</text>
</comment>
<dbReference type="Proteomes" id="UP000613582">
    <property type="component" value="Unassembled WGS sequence"/>
</dbReference>
<dbReference type="RefSeq" id="WP_188159972.1">
    <property type="nucleotide sequence ID" value="NZ_BMGH01000001.1"/>
</dbReference>
<dbReference type="GO" id="GO:0005975">
    <property type="term" value="P:carbohydrate metabolic process"/>
    <property type="evidence" value="ECO:0007669"/>
    <property type="project" value="InterPro"/>
</dbReference>
<comment type="caution">
    <text evidence="4">The sequence shown here is derived from an EMBL/GenBank/DDBJ whole genome shotgun (WGS) entry which is preliminary data.</text>
</comment>
<dbReference type="InterPro" id="IPR013320">
    <property type="entry name" value="ConA-like_dom_sf"/>
</dbReference>
<keyword evidence="2" id="KW-0732">Signal</keyword>
<proteinExistence type="inferred from homology"/>
<dbReference type="CDD" id="cd08023">
    <property type="entry name" value="GH16_laminarinase_like"/>
    <property type="match status" value="1"/>
</dbReference>
<name>A0A8J2V750_9PROT</name>
<dbReference type="InterPro" id="IPR050546">
    <property type="entry name" value="Glycosyl_Hydrlase_16"/>
</dbReference>
<protein>
    <recommendedName>
        <fullName evidence="3">GH16 domain-containing protein</fullName>
    </recommendedName>
</protein>
<feature type="signal peptide" evidence="2">
    <location>
        <begin position="1"/>
        <end position="30"/>
    </location>
</feature>
<dbReference type="SUPFAM" id="SSF49899">
    <property type="entry name" value="Concanavalin A-like lectins/glucanases"/>
    <property type="match status" value="1"/>
</dbReference>
<dbReference type="PANTHER" id="PTHR10963:SF55">
    <property type="entry name" value="GLYCOSIDE HYDROLASE FAMILY 16 PROTEIN"/>
    <property type="match status" value="1"/>
</dbReference>
<evidence type="ECO:0000313" key="5">
    <source>
        <dbReference type="Proteomes" id="UP000613582"/>
    </source>
</evidence>
<dbReference type="GO" id="GO:0004553">
    <property type="term" value="F:hydrolase activity, hydrolyzing O-glycosyl compounds"/>
    <property type="evidence" value="ECO:0007669"/>
    <property type="project" value="InterPro"/>
</dbReference>
<feature type="chain" id="PRO_5035153280" description="GH16 domain-containing protein" evidence="2">
    <location>
        <begin position="31"/>
        <end position="302"/>
    </location>
</feature>
<dbReference type="PROSITE" id="PS51762">
    <property type="entry name" value="GH16_2"/>
    <property type="match status" value="1"/>
</dbReference>
<sequence>MASTLHGSHFLKASLLALATGLAAAACASADDEVNLGAKEAAGETYMLEQTPPAGYELVWADEFNGEGLPDASKWAYDTHANKGGWYNDELQYYADARLQNSRQEDGVLVIEAHREELAQEDDWGGQEFTSARLITEGRQSWQYGFFEIRAKVPCGYGVWPAIWMLSDSDLGWPDGGEIDIMEHVGTEPDTVYGTVHTRDYTHSKGTGRGSKIDLPTACEAFHDYQLHWTKDRIEIGVDGEIFFALDNDGTGTGSWPFFDPQYLLMNVAVGGWGGNDESKIAETEFPVRMEVDYVRVWQEAE</sequence>
<evidence type="ECO:0000256" key="1">
    <source>
        <dbReference type="ARBA" id="ARBA00006865"/>
    </source>
</evidence>
<dbReference type="AlphaFoldDB" id="A0A8J2V750"/>
<reference evidence="4" key="2">
    <citation type="submission" date="2020-09" db="EMBL/GenBank/DDBJ databases">
        <authorList>
            <person name="Sun Q."/>
            <person name="Zhou Y."/>
        </authorList>
    </citation>
    <scope>NUCLEOTIDE SEQUENCE</scope>
    <source>
        <strain evidence="4">CGMCC 1.12921</strain>
    </source>
</reference>
<keyword evidence="5" id="KW-1185">Reference proteome</keyword>
<organism evidence="4 5">
    <name type="scientific">Aquisalinus flavus</name>
    <dbReference type="NCBI Taxonomy" id="1526572"/>
    <lineage>
        <taxon>Bacteria</taxon>
        <taxon>Pseudomonadati</taxon>
        <taxon>Pseudomonadota</taxon>
        <taxon>Alphaproteobacteria</taxon>
        <taxon>Parvularculales</taxon>
        <taxon>Parvularculaceae</taxon>
        <taxon>Aquisalinus</taxon>
    </lineage>
</organism>
<evidence type="ECO:0000259" key="3">
    <source>
        <dbReference type="PROSITE" id="PS51762"/>
    </source>
</evidence>
<dbReference type="PANTHER" id="PTHR10963">
    <property type="entry name" value="GLYCOSYL HYDROLASE-RELATED"/>
    <property type="match status" value="1"/>
</dbReference>
<gene>
    <name evidence="4" type="ORF">GCM10011342_07790</name>
</gene>
<evidence type="ECO:0000313" key="4">
    <source>
        <dbReference type="EMBL" id="GGD01222.1"/>
    </source>
</evidence>
<dbReference type="EMBL" id="BMGH01000001">
    <property type="protein sequence ID" value="GGD01222.1"/>
    <property type="molecule type" value="Genomic_DNA"/>
</dbReference>
<accession>A0A8J2V750</accession>
<evidence type="ECO:0000256" key="2">
    <source>
        <dbReference type="SAM" id="SignalP"/>
    </source>
</evidence>
<dbReference type="InterPro" id="IPR000757">
    <property type="entry name" value="Beta-glucanase-like"/>
</dbReference>
<reference evidence="4" key="1">
    <citation type="journal article" date="2014" name="Int. J. Syst. Evol. Microbiol.">
        <title>Complete genome sequence of Corynebacterium casei LMG S-19264T (=DSM 44701T), isolated from a smear-ripened cheese.</title>
        <authorList>
            <consortium name="US DOE Joint Genome Institute (JGI-PGF)"/>
            <person name="Walter F."/>
            <person name="Albersmeier A."/>
            <person name="Kalinowski J."/>
            <person name="Ruckert C."/>
        </authorList>
    </citation>
    <scope>NUCLEOTIDE SEQUENCE</scope>
    <source>
        <strain evidence="4">CGMCC 1.12921</strain>
    </source>
</reference>
<dbReference type="Gene3D" id="2.60.120.200">
    <property type="match status" value="1"/>
</dbReference>